<dbReference type="AlphaFoldDB" id="A0A7H8R5I4"/>
<evidence type="ECO:0000313" key="3">
    <source>
        <dbReference type="Proteomes" id="UP000509510"/>
    </source>
</evidence>
<dbReference type="EMBL" id="CP055902">
    <property type="protein sequence ID" value="QKX61639.1"/>
    <property type="molecule type" value="Genomic_DNA"/>
</dbReference>
<dbReference type="GeneID" id="55996279"/>
<proteinExistence type="predicted"/>
<name>A0A7H8R5I4_TALRU</name>
<evidence type="ECO:0000313" key="2">
    <source>
        <dbReference type="EMBL" id="QKX61639.1"/>
    </source>
</evidence>
<organism evidence="2 3">
    <name type="scientific">Talaromyces rugulosus</name>
    <name type="common">Penicillium rugulosum</name>
    <dbReference type="NCBI Taxonomy" id="121627"/>
    <lineage>
        <taxon>Eukaryota</taxon>
        <taxon>Fungi</taxon>
        <taxon>Dikarya</taxon>
        <taxon>Ascomycota</taxon>
        <taxon>Pezizomycotina</taxon>
        <taxon>Eurotiomycetes</taxon>
        <taxon>Eurotiomycetidae</taxon>
        <taxon>Eurotiales</taxon>
        <taxon>Trichocomaceae</taxon>
        <taxon>Talaromyces</taxon>
        <taxon>Talaromyces sect. Islandici</taxon>
    </lineage>
</organism>
<feature type="region of interest" description="Disordered" evidence="1">
    <location>
        <begin position="230"/>
        <end position="276"/>
    </location>
</feature>
<accession>A0A7H8R5I4</accession>
<dbReference type="KEGG" id="trg:TRUGW13939_08791"/>
<sequence>MVVHRESLPRLRDKNELRIVLKDTKRRLEKRFKASQFTEWQKNKKGTCTIQIWRQGLNAHKKGFYIESEISLVTYLASVLHVEQPRQQTETEDITEGLRILFLELLIQDGLEIEGDGLPWFLSISPISSFLVRLNLDAIPPLANHLCAFSTIVSIQTTFNGIPVEAPLPTIIKRISGLRFCPDSHIRIKNLLNFLEEVDQYQNTANMQLPHRAPEDPYQRRPSESLKSFLDSLDQPQPLPYPPNSNTFRTSPHIGRPVDPDNSQAQEPGSVPESIPDVQFWDHGFNAHEFTYDGDLCSIVMD</sequence>
<dbReference type="RefSeq" id="XP_035347813.1">
    <property type="nucleotide sequence ID" value="XM_035491920.1"/>
</dbReference>
<dbReference type="Proteomes" id="UP000509510">
    <property type="component" value="Chromosome V"/>
</dbReference>
<reference evidence="3" key="1">
    <citation type="submission" date="2020-06" db="EMBL/GenBank/DDBJ databases">
        <title>A chromosome-scale genome assembly of Talaromyces rugulosus W13939.</title>
        <authorList>
            <person name="Wang B."/>
            <person name="Guo L."/>
            <person name="Ye K."/>
            <person name="Wang L."/>
        </authorList>
    </citation>
    <scope>NUCLEOTIDE SEQUENCE [LARGE SCALE GENOMIC DNA]</scope>
    <source>
        <strain evidence="3">W13939</strain>
    </source>
</reference>
<gene>
    <name evidence="2" type="ORF">TRUGW13939_08791</name>
</gene>
<protein>
    <submittedName>
        <fullName evidence="2">Uncharacterized protein</fullName>
    </submittedName>
</protein>
<keyword evidence="3" id="KW-1185">Reference proteome</keyword>
<evidence type="ECO:0000256" key="1">
    <source>
        <dbReference type="SAM" id="MobiDB-lite"/>
    </source>
</evidence>